<reference evidence="2" key="1">
    <citation type="submission" date="2012-11" db="EMBL/GenBank/DDBJ databases">
        <title>Dependencies among metagenomic species, viruses, plasmids and units of genetic variation.</title>
        <authorList>
            <person name="Nielsen H.B."/>
            <person name="Almeida M."/>
            <person name="Juncker A.S."/>
            <person name="Rasmussen S."/>
            <person name="Li J."/>
            <person name="Sunagawa S."/>
            <person name="Plichta D."/>
            <person name="Gautier L."/>
            <person name="Le Chatelier E."/>
            <person name="Peletier E."/>
            <person name="Bonde I."/>
            <person name="Nielsen T."/>
            <person name="Manichanh C."/>
            <person name="Arumugam M."/>
            <person name="Batto J."/>
            <person name="Santos M.B.Q.D."/>
            <person name="Blom N."/>
            <person name="Borruel N."/>
            <person name="Burgdorf K.S."/>
            <person name="Boumezbeur F."/>
            <person name="Casellas F."/>
            <person name="Dore J."/>
            <person name="Guarner F."/>
            <person name="Hansen T."/>
            <person name="Hildebrand F."/>
            <person name="Kaas R.S."/>
            <person name="Kennedy S."/>
            <person name="Kristiansen K."/>
            <person name="Kultima J.R."/>
            <person name="Leonard P."/>
            <person name="Levenez F."/>
            <person name="Lund O."/>
            <person name="Moumen B."/>
            <person name="Le Paslier D."/>
            <person name="Pons N."/>
            <person name="Pedersen O."/>
            <person name="Prifti E."/>
            <person name="Qin J."/>
            <person name="Raes J."/>
            <person name="Tap J."/>
            <person name="Tims S."/>
            <person name="Ussery D.W."/>
            <person name="Yamada T."/>
            <person name="MetaHit consortium"/>
            <person name="Renault P."/>
            <person name="Sicheritz-Ponten T."/>
            <person name="Bork P."/>
            <person name="Wang J."/>
            <person name="Brunak S."/>
            <person name="Ehrlich S.D."/>
        </authorList>
    </citation>
    <scope>NUCLEOTIDE SEQUENCE [LARGE SCALE GENOMIC DNA]</scope>
</reference>
<feature type="transmembrane region" description="Helical" evidence="1">
    <location>
        <begin position="39"/>
        <end position="67"/>
    </location>
</feature>
<feature type="transmembrane region" description="Helical" evidence="1">
    <location>
        <begin position="105"/>
        <end position="130"/>
    </location>
</feature>
<dbReference type="Proteomes" id="UP000014937">
    <property type="component" value="Unassembled WGS sequence"/>
</dbReference>
<dbReference type="EMBL" id="CBGL010000129">
    <property type="protein sequence ID" value="CDD12620.1"/>
    <property type="molecule type" value="Genomic_DNA"/>
</dbReference>
<evidence type="ECO:0000256" key="1">
    <source>
        <dbReference type="SAM" id="Phobius"/>
    </source>
</evidence>
<comment type="caution">
    <text evidence="2">The sequence shown here is derived from an EMBL/GenBank/DDBJ whole genome shotgun (WGS) entry which is preliminary data.</text>
</comment>
<evidence type="ECO:0000313" key="3">
    <source>
        <dbReference type="Proteomes" id="UP000014937"/>
    </source>
</evidence>
<organism evidence="2 3">
    <name type="scientific">Phascolarctobacterium succinatutens CAG:287</name>
    <dbReference type="NCBI Taxonomy" id="1263101"/>
    <lineage>
        <taxon>Bacteria</taxon>
        <taxon>Bacillati</taxon>
        <taxon>Bacillota</taxon>
        <taxon>Negativicutes</taxon>
        <taxon>Acidaminococcales</taxon>
        <taxon>Acidaminococcaceae</taxon>
        <taxon>Phascolarctobacterium</taxon>
    </lineage>
</organism>
<gene>
    <name evidence="2" type="ORF">BN587_01137</name>
</gene>
<protein>
    <recommendedName>
        <fullName evidence="4">Niacin transporter NiaX</fullName>
    </recommendedName>
</protein>
<feature type="transmembrane region" description="Helical" evidence="1">
    <location>
        <begin position="73"/>
        <end position="93"/>
    </location>
</feature>
<name>R6WTE1_9FIRM</name>
<accession>R6WTE1</accession>
<dbReference type="AlphaFoldDB" id="R6WTE1"/>
<sequence length="186" mass="19787">MLEHKNIYQLVLAGVLCAIGLVVPMVMPKVIIGPMSFTLGAHVAIFLAMFISPKVAAAVCLGTTMGFFVTTPLIIAARSATHIIFALVGALIIRRYPNIMESFVAGIGLNLGLAVLHALGEVLVVAPFFFSGYMFTPEQLSNGFIMSVIVLVGAGTVLHSVMDCSISVLLWKFVRAAVPSIKLIRG</sequence>
<evidence type="ECO:0008006" key="4">
    <source>
        <dbReference type="Google" id="ProtNLM"/>
    </source>
</evidence>
<feature type="transmembrane region" description="Helical" evidence="1">
    <location>
        <begin position="142"/>
        <end position="162"/>
    </location>
</feature>
<keyword evidence="1" id="KW-1133">Transmembrane helix</keyword>
<keyword evidence="1" id="KW-0472">Membrane</keyword>
<proteinExistence type="predicted"/>
<dbReference type="HOGENOM" id="CLU_118978_0_0_9"/>
<feature type="transmembrane region" description="Helical" evidence="1">
    <location>
        <begin position="6"/>
        <end position="27"/>
    </location>
</feature>
<evidence type="ECO:0000313" key="2">
    <source>
        <dbReference type="EMBL" id="CDD12620.1"/>
    </source>
</evidence>
<keyword evidence="1" id="KW-0812">Transmembrane</keyword>